<dbReference type="EMBL" id="AWUE01024016">
    <property type="protein sequence ID" value="OMO51877.1"/>
    <property type="molecule type" value="Genomic_DNA"/>
</dbReference>
<proteinExistence type="predicted"/>
<accession>A0A1R3G1E7</accession>
<reference evidence="2" key="1">
    <citation type="submission" date="2013-09" db="EMBL/GenBank/DDBJ databases">
        <title>Corchorus olitorius genome sequencing.</title>
        <authorList>
            <person name="Alam M."/>
            <person name="Haque M.S."/>
            <person name="Islam M.S."/>
            <person name="Emdad E.M."/>
            <person name="Islam M.M."/>
            <person name="Ahmed B."/>
            <person name="Halim A."/>
            <person name="Hossen Q.M.M."/>
            <person name="Hossain M.Z."/>
            <person name="Ahmed R."/>
            <person name="Khan M.M."/>
            <person name="Islam R."/>
            <person name="Rashid M.M."/>
            <person name="Khan S.A."/>
            <person name="Rahman M.S."/>
            <person name="Alam M."/>
            <person name="Yahiya A.S."/>
            <person name="Khan M.S."/>
            <person name="Azam M.S."/>
            <person name="Haque T."/>
            <person name="Lashkar M.Z.H."/>
            <person name="Akhand A.I."/>
            <person name="Morshed G."/>
            <person name="Roy S."/>
            <person name="Uddin K.S."/>
            <person name="Rabeya T."/>
            <person name="Hossain A.S."/>
            <person name="Chowdhury A."/>
            <person name="Snigdha A.R."/>
            <person name="Mortoza M.S."/>
            <person name="Matin S.A."/>
            <person name="Hoque S.M.E."/>
            <person name="Islam M.K."/>
            <person name="Roy D.K."/>
            <person name="Haider R."/>
            <person name="Moosa M.M."/>
            <person name="Elias S.M."/>
            <person name="Hasan A.M."/>
            <person name="Jahan S."/>
            <person name="Shafiuddin M."/>
            <person name="Mahmood N."/>
            <person name="Shommy N.S."/>
        </authorList>
    </citation>
    <scope>NUCLEOTIDE SEQUENCE [LARGE SCALE GENOMIC DNA]</scope>
    <source>
        <strain evidence="2">cv. O-4</strain>
    </source>
</reference>
<organism evidence="1 2">
    <name type="scientific">Corchorus olitorius</name>
    <dbReference type="NCBI Taxonomy" id="93759"/>
    <lineage>
        <taxon>Eukaryota</taxon>
        <taxon>Viridiplantae</taxon>
        <taxon>Streptophyta</taxon>
        <taxon>Embryophyta</taxon>
        <taxon>Tracheophyta</taxon>
        <taxon>Spermatophyta</taxon>
        <taxon>Magnoliopsida</taxon>
        <taxon>eudicotyledons</taxon>
        <taxon>Gunneridae</taxon>
        <taxon>Pentapetalae</taxon>
        <taxon>rosids</taxon>
        <taxon>malvids</taxon>
        <taxon>Malvales</taxon>
        <taxon>Malvaceae</taxon>
        <taxon>Grewioideae</taxon>
        <taxon>Apeibeae</taxon>
        <taxon>Corchorus</taxon>
    </lineage>
</organism>
<dbReference type="Proteomes" id="UP000187203">
    <property type="component" value="Unassembled WGS sequence"/>
</dbReference>
<keyword evidence="2" id="KW-1185">Reference proteome</keyword>
<dbReference type="AlphaFoldDB" id="A0A1R3G1E7"/>
<protein>
    <submittedName>
        <fullName evidence="1">Uncharacterized protein</fullName>
    </submittedName>
</protein>
<evidence type="ECO:0000313" key="1">
    <source>
        <dbReference type="EMBL" id="OMO51877.1"/>
    </source>
</evidence>
<comment type="caution">
    <text evidence="1">The sequence shown here is derived from an EMBL/GenBank/DDBJ whole genome shotgun (WGS) entry which is preliminary data.</text>
</comment>
<name>A0A1R3G1E7_9ROSI</name>
<evidence type="ECO:0000313" key="2">
    <source>
        <dbReference type="Proteomes" id="UP000187203"/>
    </source>
</evidence>
<sequence length="43" mass="4714">MATTTNGVGAAMAAAARLNQTTLQHENCKEHMQRARKCSNLQR</sequence>
<gene>
    <name evidence="1" type="ORF">COLO4_37485</name>
</gene>